<dbReference type="Proteomes" id="UP001140949">
    <property type="component" value="Unassembled WGS sequence"/>
</dbReference>
<reference evidence="8" key="2">
    <citation type="submission" date="2023-04" db="EMBL/GenBank/DDBJ databases">
        <authorList>
            <person name="Bruccoleri R.E."/>
            <person name="Oakeley E.J."/>
            <person name="Faust A.-M."/>
            <person name="Dessus-Babus S."/>
            <person name="Altorfer M."/>
            <person name="Burckhardt D."/>
            <person name="Oertli M."/>
            <person name="Naumann U."/>
            <person name="Petersen F."/>
            <person name="Wong J."/>
        </authorList>
    </citation>
    <scope>NUCLEOTIDE SEQUENCE</scope>
    <source>
        <strain evidence="8">GSM-AAB239-AS_SAM_17_03QT</strain>
        <tissue evidence="8">Leaf</tissue>
    </source>
</reference>
<proteinExistence type="predicted"/>
<keyword evidence="5" id="KW-0175">Coiled coil</keyword>
<comment type="caution">
    <text evidence="8">The sequence shown here is derived from an EMBL/GenBank/DDBJ whole genome shotgun (WGS) entry which is preliminary data.</text>
</comment>
<evidence type="ECO:0000256" key="1">
    <source>
        <dbReference type="ARBA" id="ARBA00022723"/>
    </source>
</evidence>
<evidence type="ECO:0000259" key="7">
    <source>
        <dbReference type="PROSITE" id="PS50089"/>
    </source>
</evidence>
<dbReference type="Gene3D" id="3.30.40.10">
    <property type="entry name" value="Zinc/RING finger domain, C3HC4 (zinc finger)"/>
    <property type="match status" value="1"/>
</dbReference>
<dbReference type="EMBL" id="JANAVB010006389">
    <property type="protein sequence ID" value="KAJ6845321.1"/>
    <property type="molecule type" value="Genomic_DNA"/>
</dbReference>
<dbReference type="CDD" id="cd16649">
    <property type="entry name" value="mRING-HC-C3HC5_CGRF1-like"/>
    <property type="match status" value="1"/>
</dbReference>
<organism evidence="8 9">
    <name type="scientific">Iris pallida</name>
    <name type="common">Sweet iris</name>
    <dbReference type="NCBI Taxonomy" id="29817"/>
    <lineage>
        <taxon>Eukaryota</taxon>
        <taxon>Viridiplantae</taxon>
        <taxon>Streptophyta</taxon>
        <taxon>Embryophyta</taxon>
        <taxon>Tracheophyta</taxon>
        <taxon>Spermatophyta</taxon>
        <taxon>Magnoliopsida</taxon>
        <taxon>Liliopsida</taxon>
        <taxon>Asparagales</taxon>
        <taxon>Iridaceae</taxon>
        <taxon>Iridoideae</taxon>
        <taxon>Irideae</taxon>
        <taxon>Iris</taxon>
    </lineage>
</organism>
<dbReference type="InterPro" id="IPR001841">
    <property type="entry name" value="Znf_RING"/>
</dbReference>
<evidence type="ECO:0000313" key="9">
    <source>
        <dbReference type="Proteomes" id="UP001140949"/>
    </source>
</evidence>
<feature type="coiled-coil region" evidence="5">
    <location>
        <begin position="151"/>
        <end position="185"/>
    </location>
</feature>
<evidence type="ECO:0000256" key="6">
    <source>
        <dbReference type="SAM" id="MobiDB-lite"/>
    </source>
</evidence>
<dbReference type="PROSITE" id="PS50089">
    <property type="entry name" value="ZF_RING_2"/>
    <property type="match status" value="1"/>
</dbReference>
<name>A0AAX6HX76_IRIPA</name>
<evidence type="ECO:0000313" key="8">
    <source>
        <dbReference type="EMBL" id="KAJ6845321.1"/>
    </source>
</evidence>
<gene>
    <name evidence="8" type="ORF">M6B38_289770</name>
</gene>
<dbReference type="PANTHER" id="PTHR42647">
    <property type="entry name" value="SBP (S-RIBONUCLEASE BINDING PROTEIN) FAMILY PROTEIN"/>
    <property type="match status" value="1"/>
</dbReference>
<protein>
    <submittedName>
        <fullName evidence="8">BOI-related E3 ubiquitin-protein ligase 3</fullName>
    </submittedName>
</protein>
<dbReference type="FunFam" id="3.30.40.10:FF:000239">
    <property type="entry name" value="probable BOI-related E3 ubiquitin-protein ligase 2"/>
    <property type="match status" value="1"/>
</dbReference>
<evidence type="ECO:0000256" key="2">
    <source>
        <dbReference type="ARBA" id="ARBA00022771"/>
    </source>
</evidence>
<keyword evidence="3" id="KW-0862">Zinc</keyword>
<reference evidence="8" key="1">
    <citation type="journal article" date="2023" name="GigaByte">
        <title>Genome assembly of the bearded iris, Iris pallida Lam.</title>
        <authorList>
            <person name="Bruccoleri R.E."/>
            <person name="Oakeley E.J."/>
            <person name="Faust A.M.E."/>
            <person name="Altorfer M."/>
            <person name="Dessus-Babus S."/>
            <person name="Burckhardt D."/>
            <person name="Oertli M."/>
            <person name="Naumann U."/>
            <person name="Petersen F."/>
            <person name="Wong J."/>
        </authorList>
    </citation>
    <scope>NUCLEOTIDE SEQUENCE</scope>
    <source>
        <strain evidence="8">GSM-AAB239-AS_SAM_17_03QT</strain>
    </source>
</reference>
<dbReference type="GO" id="GO:0008270">
    <property type="term" value="F:zinc ion binding"/>
    <property type="evidence" value="ECO:0007669"/>
    <property type="project" value="UniProtKB-KW"/>
</dbReference>
<evidence type="ECO:0000256" key="5">
    <source>
        <dbReference type="SAM" id="Coils"/>
    </source>
</evidence>
<accession>A0AAX6HX76</accession>
<feature type="region of interest" description="Disordered" evidence="6">
    <location>
        <begin position="50"/>
        <end position="72"/>
    </location>
</feature>
<feature type="domain" description="RING-type" evidence="7">
    <location>
        <begin position="266"/>
        <end position="300"/>
    </location>
</feature>
<dbReference type="PANTHER" id="PTHR42647:SF72">
    <property type="entry name" value="EF-HAND CALCIUM-BINDING DOMAIN-CONTAINING PROTEIN 4A"/>
    <property type="match status" value="1"/>
</dbReference>
<dbReference type="InterPro" id="IPR013083">
    <property type="entry name" value="Znf_RING/FYVE/PHD"/>
</dbReference>
<keyword evidence="2 4" id="KW-0863">Zinc-finger</keyword>
<keyword evidence="9" id="KW-1185">Reference proteome</keyword>
<evidence type="ECO:0000256" key="4">
    <source>
        <dbReference type="PROSITE-ProRule" id="PRU00175"/>
    </source>
</evidence>
<dbReference type="AlphaFoldDB" id="A0AAX6HX76"/>
<keyword evidence="1" id="KW-0479">Metal-binding</keyword>
<sequence>MALRAEHPSKAFSHDLRSIRRDLVNAIDHYAPPMHPDINHLNRTVLSNPHSEQTCNNNVSGSWKRKSSTTMDQNLIQQPARLPESASLTSTSGRPMMPITTSPLAQDLYAHLYQYNVEIDTIVRRHNERLRLGVEESRKRQCRAVISTMLESQVMKRLREKETELEVANRKNAELEEKIRQMSTENQIWFELAKNNEAIASSLMSSLEQLHNSANVANIVGGGDDKEGYGDSDGTVPAAGDVQSCCFEGDGAADVDAAARRSTRVCRVCCDKDVTVLLLPCRHLCLCKECESKIEACPVCLRNKDACLQVFMSCS</sequence>
<dbReference type="GO" id="GO:0004842">
    <property type="term" value="F:ubiquitin-protein transferase activity"/>
    <property type="evidence" value="ECO:0007669"/>
    <property type="project" value="TreeGrafter"/>
</dbReference>
<evidence type="ECO:0000256" key="3">
    <source>
        <dbReference type="ARBA" id="ARBA00022833"/>
    </source>
</evidence>
<dbReference type="Pfam" id="PF13920">
    <property type="entry name" value="zf-C3HC4_3"/>
    <property type="match status" value="1"/>
</dbReference>
<feature type="compositionally biased region" description="Polar residues" evidence="6">
    <location>
        <begin position="50"/>
        <end position="61"/>
    </location>
</feature>